<dbReference type="OMA" id="RLVFKPW"/>
<dbReference type="EMBL" id="KB932206">
    <property type="protein sequence ID" value="KCV69287.1"/>
    <property type="molecule type" value="Genomic_DNA"/>
</dbReference>
<dbReference type="GO" id="GO:0005737">
    <property type="term" value="C:cytoplasm"/>
    <property type="evidence" value="ECO:0007669"/>
    <property type="project" value="UniProtKB-ARBA"/>
</dbReference>
<feature type="domain" description="PITH" evidence="3">
    <location>
        <begin position="33"/>
        <end position="206"/>
    </location>
</feature>
<dbReference type="InterPro" id="IPR010400">
    <property type="entry name" value="PITH_dom"/>
</dbReference>
<feature type="region of interest" description="Disordered" evidence="2">
    <location>
        <begin position="1"/>
        <end position="27"/>
    </location>
</feature>
<dbReference type="AlphaFoldDB" id="A0A058Z6X4"/>
<evidence type="ECO:0000259" key="3">
    <source>
        <dbReference type="PROSITE" id="PS51532"/>
    </source>
</evidence>
<gene>
    <name evidence="4" type="ORF">H696_03721</name>
</gene>
<evidence type="ECO:0000313" key="5">
    <source>
        <dbReference type="Proteomes" id="UP000030693"/>
    </source>
</evidence>
<organism evidence="4">
    <name type="scientific">Fonticula alba</name>
    <name type="common">Slime mold</name>
    <dbReference type="NCBI Taxonomy" id="691883"/>
    <lineage>
        <taxon>Eukaryota</taxon>
        <taxon>Rotosphaerida</taxon>
        <taxon>Fonticulaceae</taxon>
        <taxon>Fonticula</taxon>
    </lineage>
</organism>
<dbReference type="STRING" id="691883.A0A058Z6X4"/>
<protein>
    <recommendedName>
        <fullName evidence="3">PITH domain-containing protein</fullName>
    </recommendedName>
</protein>
<dbReference type="Proteomes" id="UP000030693">
    <property type="component" value="Unassembled WGS sequence"/>
</dbReference>
<reference evidence="4" key="1">
    <citation type="submission" date="2013-04" db="EMBL/GenBank/DDBJ databases">
        <title>The Genome Sequence of Fonticula alba ATCC 38817.</title>
        <authorList>
            <consortium name="The Broad Institute Genomics Platform"/>
            <person name="Russ C."/>
            <person name="Cuomo C."/>
            <person name="Burger G."/>
            <person name="Gray M.W."/>
            <person name="Holland P.W.H."/>
            <person name="King N."/>
            <person name="Lang F.B.F."/>
            <person name="Roger A.J."/>
            <person name="Ruiz-Trillo I."/>
            <person name="Brown M."/>
            <person name="Walker B."/>
            <person name="Young S."/>
            <person name="Zeng Q."/>
            <person name="Gargeya S."/>
            <person name="Fitzgerald M."/>
            <person name="Haas B."/>
            <person name="Abouelleil A."/>
            <person name="Allen A.W."/>
            <person name="Alvarado L."/>
            <person name="Arachchi H.M."/>
            <person name="Berlin A.M."/>
            <person name="Chapman S.B."/>
            <person name="Gainer-Dewar J."/>
            <person name="Goldberg J."/>
            <person name="Griggs A."/>
            <person name="Gujja S."/>
            <person name="Hansen M."/>
            <person name="Howarth C."/>
            <person name="Imamovic A."/>
            <person name="Ireland A."/>
            <person name="Larimer J."/>
            <person name="McCowan C."/>
            <person name="Murphy C."/>
            <person name="Pearson M."/>
            <person name="Poon T.W."/>
            <person name="Priest M."/>
            <person name="Roberts A."/>
            <person name="Saif S."/>
            <person name="Shea T."/>
            <person name="Sisk P."/>
            <person name="Sykes S."/>
            <person name="Wortman J."/>
            <person name="Nusbaum C."/>
            <person name="Birren B."/>
        </authorList>
    </citation>
    <scope>NUCLEOTIDE SEQUENCE [LARGE SCALE GENOMIC DNA]</scope>
    <source>
        <strain evidence="4">ATCC 38817</strain>
    </source>
</reference>
<dbReference type="GeneID" id="20528446"/>
<dbReference type="RefSeq" id="XP_009495852.1">
    <property type="nucleotide sequence ID" value="XM_009497577.1"/>
</dbReference>
<dbReference type="eggNOG" id="KOG1730">
    <property type="taxonomic scope" value="Eukaryota"/>
</dbReference>
<dbReference type="Pfam" id="PF06201">
    <property type="entry name" value="PITH"/>
    <property type="match status" value="1"/>
</dbReference>
<evidence type="ECO:0000313" key="4">
    <source>
        <dbReference type="EMBL" id="KCV69287.1"/>
    </source>
</evidence>
<dbReference type="PROSITE" id="PS51257">
    <property type="entry name" value="PROKAR_LIPOPROTEIN"/>
    <property type="match status" value="1"/>
</dbReference>
<feature type="compositionally biased region" description="Gly residues" evidence="2">
    <location>
        <begin position="10"/>
        <end position="27"/>
    </location>
</feature>
<evidence type="ECO:0000256" key="1">
    <source>
        <dbReference type="ARBA" id="ARBA00025788"/>
    </source>
</evidence>
<dbReference type="PANTHER" id="PTHR12175:SF1">
    <property type="entry name" value="PITH DOMAIN-CONTAINING PROTEIN 1"/>
    <property type="match status" value="1"/>
</dbReference>
<proteinExistence type="inferred from homology"/>
<dbReference type="PROSITE" id="PS51532">
    <property type="entry name" value="PITH"/>
    <property type="match status" value="1"/>
</dbReference>
<dbReference type="InterPro" id="IPR045099">
    <property type="entry name" value="PITH1-like"/>
</dbReference>
<dbReference type="OrthoDB" id="2635at2759"/>
<evidence type="ECO:0000256" key="2">
    <source>
        <dbReference type="SAM" id="MobiDB-lite"/>
    </source>
</evidence>
<name>A0A058Z6X4_FONAL</name>
<comment type="similarity">
    <text evidence="1">Belongs to the PITHD1 family.</text>
</comment>
<dbReference type="PANTHER" id="PTHR12175">
    <property type="entry name" value="AD039 HT014 THIOREDOXIN FAMILY TRP26"/>
    <property type="match status" value="1"/>
</dbReference>
<dbReference type="Gene3D" id="2.60.120.470">
    <property type="entry name" value="PITH domain"/>
    <property type="match status" value="1"/>
</dbReference>
<dbReference type="InterPro" id="IPR037047">
    <property type="entry name" value="PITH_dom_sf"/>
</dbReference>
<dbReference type="SUPFAM" id="SSF49785">
    <property type="entry name" value="Galactose-binding domain-like"/>
    <property type="match status" value="1"/>
</dbReference>
<dbReference type="InterPro" id="IPR008979">
    <property type="entry name" value="Galactose-bd-like_sf"/>
</dbReference>
<keyword evidence="5" id="KW-1185">Reference proteome</keyword>
<sequence>MSACRESLGSGSGGHGHSHGHGAGGCGDGHDHDDTWERGAEYSLFRHIDQPRTHAYNCRNFEKDLPIFKPWEDRLTEDPFIISDADDQMLVYIPFLGGVTLKGFSLVGGDDGQCPSKVKLFINRSDIDFQMAEELPPAQEFHILNKPGQVIEYQTRISKFQNVESLTMFFAASHGAPETSLSYIGLKGDFRPLNRRTIITMYEAAANPADHPVKLGTKEYQGNAIDR</sequence>
<accession>A0A058Z6X4</accession>